<feature type="signal peptide" evidence="3">
    <location>
        <begin position="1"/>
        <end position="24"/>
    </location>
</feature>
<feature type="compositionally biased region" description="Basic and acidic residues" evidence="2">
    <location>
        <begin position="315"/>
        <end position="324"/>
    </location>
</feature>
<evidence type="ECO:0000313" key="6">
    <source>
        <dbReference type="Proteomes" id="UP000254508"/>
    </source>
</evidence>
<organism evidence="5 6">
    <name type="scientific">Erythrobacter aureus</name>
    <dbReference type="NCBI Taxonomy" id="2182384"/>
    <lineage>
        <taxon>Bacteria</taxon>
        <taxon>Pseudomonadati</taxon>
        <taxon>Pseudomonadota</taxon>
        <taxon>Alphaproteobacteria</taxon>
        <taxon>Sphingomonadales</taxon>
        <taxon>Erythrobacteraceae</taxon>
        <taxon>Erythrobacter/Porphyrobacter group</taxon>
        <taxon>Erythrobacter</taxon>
    </lineage>
</organism>
<feature type="domain" description="Transglycosylase SLT" evidence="4">
    <location>
        <begin position="37"/>
        <end position="156"/>
    </location>
</feature>
<sequence length="345" mass="37164">MIRTVATTLMGLSALVGFSGTASAQTAPETGYTCSTMIAEVERRRQIPRGLLMAIAITESGNEGQPSPYAMNIAGRSHFAKSKAEMARIISANWNRGVKSIDVGCMQVNLMYHGHKFGQLTDLLDSKTNVEYGAGYLIQLAHSRGSWREGVMDYHNKKVQRRRNWYGCKVWNNYLRITHSSTGFVQCPRTPTGSSVASRDSVKTTPLVIPGYNDSRASLAGIQSGMNRQPPMGGPEQHLSASASQIPTGDPLDPGITNIPAIIAQAPQVAARPAAQQRERVMGTIELASADESLADVTTSADPRASAFRSVRPQDWSERQRAIAEAEAPAATSETQGGFARVGTD</sequence>
<accession>A0A345YIK5</accession>
<comment type="similarity">
    <text evidence="1">Belongs to the virb1 family.</text>
</comment>
<evidence type="ECO:0000259" key="4">
    <source>
        <dbReference type="Pfam" id="PF01464"/>
    </source>
</evidence>
<dbReference type="SUPFAM" id="SSF53955">
    <property type="entry name" value="Lysozyme-like"/>
    <property type="match status" value="1"/>
</dbReference>
<feature type="region of interest" description="Disordered" evidence="2">
    <location>
        <begin position="293"/>
        <end position="345"/>
    </location>
</feature>
<feature type="region of interest" description="Disordered" evidence="2">
    <location>
        <begin position="227"/>
        <end position="249"/>
    </location>
</feature>
<dbReference type="AlphaFoldDB" id="A0A345YIK5"/>
<keyword evidence="6" id="KW-1185">Reference proteome</keyword>
<reference evidence="5 6" key="1">
    <citation type="submission" date="2018-07" db="EMBL/GenBank/DDBJ databases">
        <title>Genome sequence of Erythrobacter strain YH-07, an antagonistic bacterium isolated from Yellow Sea.</title>
        <authorList>
            <person name="Tang T."/>
            <person name="Liu Q."/>
            <person name="Sun X."/>
        </authorList>
    </citation>
    <scope>NUCLEOTIDE SEQUENCE [LARGE SCALE GENOMIC DNA]</scope>
    <source>
        <strain evidence="5 6">YH-07</strain>
        <plasmid evidence="5 6">unnamed</plasmid>
    </source>
</reference>
<protein>
    <recommendedName>
        <fullName evidence="4">Transglycosylase SLT domain-containing protein</fullName>
    </recommendedName>
</protein>
<feature type="compositionally biased region" description="Low complexity" evidence="2">
    <location>
        <begin position="325"/>
        <end position="336"/>
    </location>
</feature>
<proteinExistence type="inferred from homology"/>
<geneLocation type="plasmid" evidence="5 6">
    <name>unnamed</name>
</geneLocation>
<keyword evidence="5" id="KW-0614">Plasmid</keyword>
<dbReference type="KEGG" id="err:DVR09_14970"/>
<evidence type="ECO:0000256" key="3">
    <source>
        <dbReference type="SAM" id="SignalP"/>
    </source>
</evidence>
<keyword evidence="3" id="KW-0732">Signal</keyword>
<dbReference type="Gene3D" id="1.10.530.10">
    <property type="match status" value="1"/>
</dbReference>
<gene>
    <name evidence="5" type="ORF">DVR09_14970</name>
</gene>
<evidence type="ECO:0000313" key="5">
    <source>
        <dbReference type="EMBL" id="AXK43757.1"/>
    </source>
</evidence>
<dbReference type="Proteomes" id="UP000254508">
    <property type="component" value="Plasmid unnamed"/>
</dbReference>
<dbReference type="Pfam" id="PF01464">
    <property type="entry name" value="SLT"/>
    <property type="match status" value="1"/>
</dbReference>
<dbReference type="InterPro" id="IPR023346">
    <property type="entry name" value="Lysozyme-like_dom_sf"/>
</dbReference>
<dbReference type="InterPro" id="IPR008258">
    <property type="entry name" value="Transglycosylase_SLT_dom_1"/>
</dbReference>
<dbReference type="EMBL" id="CP031358">
    <property type="protein sequence ID" value="AXK43757.1"/>
    <property type="molecule type" value="Genomic_DNA"/>
</dbReference>
<feature type="chain" id="PRO_5016830843" description="Transglycosylase SLT domain-containing protein" evidence="3">
    <location>
        <begin position="25"/>
        <end position="345"/>
    </location>
</feature>
<dbReference type="OrthoDB" id="5945995at2"/>
<evidence type="ECO:0000256" key="2">
    <source>
        <dbReference type="SAM" id="MobiDB-lite"/>
    </source>
</evidence>
<name>A0A345YIK5_9SPHN</name>
<evidence type="ECO:0000256" key="1">
    <source>
        <dbReference type="ARBA" id="ARBA00009387"/>
    </source>
</evidence>